<dbReference type="GO" id="GO:0050660">
    <property type="term" value="F:flavin adenine dinucleotide binding"/>
    <property type="evidence" value="ECO:0007669"/>
    <property type="project" value="InterPro"/>
</dbReference>
<evidence type="ECO:0000259" key="6">
    <source>
        <dbReference type="Pfam" id="PF08028"/>
    </source>
</evidence>
<dbReference type="GO" id="GO:0005737">
    <property type="term" value="C:cytoplasm"/>
    <property type="evidence" value="ECO:0007669"/>
    <property type="project" value="TreeGrafter"/>
</dbReference>
<dbReference type="InterPro" id="IPR013107">
    <property type="entry name" value="Acyl-CoA_DH_C"/>
</dbReference>
<protein>
    <recommendedName>
        <fullName evidence="8">Acyl-CoA dehydrogenase C-terminal domain-containing protein</fullName>
    </recommendedName>
</protein>
<proteinExistence type="inferred from homology"/>
<evidence type="ECO:0000259" key="5">
    <source>
        <dbReference type="Pfam" id="PF02771"/>
    </source>
</evidence>
<dbReference type="GO" id="GO:0003995">
    <property type="term" value="F:acyl-CoA dehydrogenase activity"/>
    <property type="evidence" value="ECO:0007669"/>
    <property type="project" value="TreeGrafter"/>
</dbReference>
<dbReference type="InterPro" id="IPR050741">
    <property type="entry name" value="Acyl-CoA_dehydrogenase"/>
</dbReference>
<evidence type="ECO:0000256" key="3">
    <source>
        <dbReference type="SAM" id="MobiDB-lite"/>
    </source>
</evidence>
<dbReference type="EMBL" id="UINC01055279">
    <property type="protein sequence ID" value="SVB73968.1"/>
    <property type="molecule type" value="Genomic_DNA"/>
</dbReference>
<feature type="domain" description="Acyl-CoA dehydrogenase C-terminal" evidence="6">
    <location>
        <begin position="240"/>
        <end position="341"/>
    </location>
</feature>
<comment type="similarity">
    <text evidence="2">Belongs to the HpaH/HsaA monooxygenase family.</text>
</comment>
<reference evidence="7" key="1">
    <citation type="submission" date="2018-05" db="EMBL/GenBank/DDBJ databases">
        <authorList>
            <person name="Lanie J.A."/>
            <person name="Ng W.-L."/>
            <person name="Kazmierczak K.M."/>
            <person name="Andrzejewski T.M."/>
            <person name="Davidsen T.M."/>
            <person name="Wayne K.J."/>
            <person name="Tettelin H."/>
            <person name="Glass J.I."/>
            <person name="Rusch D."/>
            <person name="Podicherti R."/>
            <person name="Tsui H.-C.T."/>
            <person name="Winkler M.E."/>
        </authorList>
    </citation>
    <scope>NUCLEOTIDE SEQUENCE</scope>
</reference>
<feature type="transmembrane region" description="Helical" evidence="4">
    <location>
        <begin position="231"/>
        <end position="253"/>
    </location>
</feature>
<organism evidence="7">
    <name type="scientific">marine metagenome</name>
    <dbReference type="NCBI Taxonomy" id="408172"/>
    <lineage>
        <taxon>unclassified sequences</taxon>
        <taxon>metagenomes</taxon>
        <taxon>ecological metagenomes</taxon>
    </lineage>
</organism>
<keyword evidence="4" id="KW-0812">Transmembrane</keyword>
<gene>
    <name evidence="7" type="ORF">METZ01_LOCUS226822</name>
</gene>
<keyword evidence="4" id="KW-0472">Membrane</keyword>
<dbReference type="InterPro" id="IPR046373">
    <property type="entry name" value="Acyl-CoA_Oxase/DH_mid-dom_sf"/>
</dbReference>
<dbReference type="AlphaFoldDB" id="A0A382GFJ7"/>
<feature type="non-terminal residue" evidence="7">
    <location>
        <position position="343"/>
    </location>
</feature>
<accession>A0A382GFJ7</accession>
<name>A0A382GFJ7_9ZZZZ</name>
<dbReference type="Gene3D" id="2.40.110.10">
    <property type="entry name" value="Butyryl-CoA Dehydrogenase, subunit A, domain 2"/>
    <property type="match status" value="1"/>
</dbReference>
<evidence type="ECO:0000256" key="2">
    <source>
        <dbReference type="ARBA" id="ARBA00049661"/>
    </source>
</evidence>
<dbReference type="PIRSF" id="PIRSF016578">
    <property type="entry name" value="HsaA"/>
    <property type="match status" value="1"/>
</dbReference>
<dbReference type="PANTHER" id="PTHR48083:SF5">
    <property type="entry name" value="NRGC PROTEIN"/>
    <property type="match status" value="1"/>
</dbReference>
<dbReference type="Pfam" id="PF08028">
    <property type="entry name" value="Acyl-CoA_dh_2"/>
    <property type="match status" value="1"/>
</dbReference>
<dbReference type="SUPFAM" id="SSF56645">
    <property type="entry name" value="Acyl-CoA dehydrogenase NM domain-like"/>
    <property type="match status" value="1"/>
</dbReference>
<dbReference type="PANTHER" id="PTHR48083">
    <property type="entry name" value="MEDIUM-CHAIN SPECIFIC ACYL-COA DEHYDROGENASE, MITOCHONDRIAL-RELATED"/>
    <property type="match status" value="1"/>
</dbReference>
<dbReference type="SUPFAM" id="SSF47203">
    <property type="entry name" value="Acyl-CoA dehydrogenase C-terminal domain-like"/>
    <property type="match status" value="1"/>
</dbReference>
<dbReference type="Gene3D" id="1.10.540.10">
    <property type="entry name" value="Acyl-CoA dehydrogenase/oxidase, N-terminal domain"/>
    <property type="match status" value="1"/>
</dbReference>
<dbReference type="Pfam" id="PF02771">
    <property type="entry name" value="Acyl-CoA_dh_N"/>
    <property type="match status" value="1"/>
</dbReference>
<dbReference type="InterPro" id="IPR009100">
    <property type="entry name" value="AcylCoA_DH/oxidase_NM_dom_sf"/>
</dbReference>
<feature type="region of interest" description="Disordered" evidence="3">
    <location>
        <begin position="1"/>
        <end position="22"/>
    </location>
</feature>
<dbReference type="Gene3D" id="1.20.140.10">
    <property type="entry name" value="Butyryl-CoA Dehydrogenase, subunit A, domain 3"/>
    <property type="match status" value="1"/>
</dbReference>
<evidence type="ECO:0000256" key="4">
    <source>
        <dbReference type="SAM" id="Phobius"/>
    </source>
</evidence>
<dbReference type="GO" id="GO:0033539">
    <property type="term" value="P:fatty acid beta-oxidation using acyl-CoA dehydrogenase"/>
    <property type="evidence" value="ECO:0007669"/>
    <property type="project" value="TreeGrafter"/>
</dbReference>
<dbReference type="InterPro" id="IPR013786">
    <property type="entry name" value="AcylCoA_DH/ox_N"/>
</dbReference>
<feature type="compositionally biased region" description="Basic and acidic residues" evidence="3">
    <location>
        <begin position="1"/>
        <end position="19"/>
    </location>
</feature>
<sequence length="343" mass="36749">MTDTTHDLATHDPEARAREIGPSLAQRADRIEAARTLPDDVVQDLLAADMFRTFIPAAYGGAETDILTGMAALTELGRWDGSTAWCVMIANTTALLAGYLPPEHAETIYCDPRVITGGYTVPTGTARVVDGGLLVSGTWAWGSGTRHCTWIGGTVRLVDDDGNPTRRDDGLSTPYVFFEPDDIDFVDTWHVMGLAGTGSTDFTTTDTFVPEGRWVQVAGATPVVDGPLWRFPFFGMLAAGVASVAIGIAAGAVERFAELAPDKIPQGSSRPLAERAPAQADLSRAEATVRSSRAYLDQALGEAWEVATRGDPLTVEHRRLIRQAAADAAQRCADSLVRLHRQA</sequence>
<feature type="domain" description="Acyl-CoA dehydrogenase/oxidase N-terminal" evidence="5">
    <location>
        <begin position="24"/>
        <end position="94"/>
    </location>
</feature>
<dbReference type="InterPro" id="IPR036250">
    <property type="entry name" value="AcylCo_DH-like_C"/>
</dbReference>
<dbReference type="InterPro" id="IPR037069">
    <property type="entry name" value="AcylCoA_DH/ox_N_sf"/>
</dbReference>
<evidence type="ECO:0000313" key="7">
    <source>
        <dbReference type="EMBL" id="SVB73968.1"/>
    </source>
</evidence>
<keyword evidence="4" id="KW-1133">Transmembrane helix</keyword>
<evidence type="ECO:0008006" key="8">
    <source>
        <dbReference type="Google" id="ProtNLM"/>
    </source>
</evidence>
<keyword evidence="1" id="KW-0560">Oxidoreductase</keyword>
<evidence type="ECO:0000256" key="1">
    <source>
        <dbReference type="ARBA" id="ARBA00023002"/>
    </source>
</evidence>